<dbReference type="InterPro" id="IPR000375">
    <property type="entry name" value="Dynamin_stalk"/>
</dbReference>
<feature type="domain" description="Dynamin-type G" evidence="5">
    <location>
        <begin position="34"/>
        <end position="313"/>
    </location>
</feature>
<dbReference type="GO" id="GO:0048312">
    <property type="term" value="P:intracellular distribution of mitochondria"/>
    <property type="evidence" value="ECO:0007669"/>
    <property type="project" value="TreeGrafter"/>
</dbReference>
<dbReference type="PANTHER" id="PTHR11566">
    <property type="entry name" value="DYNAMIN"/>
    <property type="match status" value="1"/>
</dbReference>
<evidence type="ECO:0000256" key="1">
    <source>
        <dbReference type="ARBA" id="ARBA00022741"/>
    </source>
</evidence>
<evidence type="ECO:0000259" key="4">
    <source>
        <dbReference type="PROSITE" id="PS51388"/>
    </source>
</evidence>
<gene>
    <name evidence="6" type="ORF">B0T10DRAFT_539318</name>
</gene>
<dbReference type="GO" id="GO:0008017">
    <property type="term" value="F:microtubule binding"/>
    <property type="evidence" value="ECO:0007669"/>
    <property type="project" value="TreeGrafter"/>
</dbReference>
<dbReference type="PANTHER" id="PTHR11566:SF149">
    <property type="entry name" value="GTPASE, PUTATIVE (AFU_ORTHOLOGUE AFUA_6G11890)-RELATED"/>
    <property type="match status" value="1"/>
</dbReference>
<dbReference type="GO" id="GO:0005739">
    <property type="term" value="C:mitochondrion"/>
    <property type="evidence" value="ECO:0007669"/>
    <property type="project" value="TreeGrafter"/>
</dbReference>
<dbReference type="InterPro" id="IPR020850">
    <property type="entry name" value="GED_dom"/>
</dbReference>
<dbReference type="PROSITE" id="PS51388">
    <property type="entry name" value="GED"/>
    <property type="match status" value="1"/>
</dbReference>
<accession>A0A9P8VZT2</accession>
<dbReference type="AlphaFoldDB" id="A0A9P8VZT2"/>
<dbReference type="Pfam" id="PF00350">
    <property type="entry name" value="Dynamin_N"/>
    <property type="match status" value="1"/>
</dbReference>
<dbReference type="GO" id="GO:0006897">
    <property type="term" value="P:endocytosis"/>
    <property type="evidence" value="ECO:0007669"/>
    <property type="project" value="TreeGrafter"/>
</dbReference>
<dbReference type="GO" id="GO:0000266">
    <property type="term" value="P:mitochondrial fission"/>
    <property type="evidence" value="ECO:0007669"/>
    <property type="project" value="TreeGrafter"/>
</dbReference>
<dbReference type="InterPro" id="IPR003130">
    <property type="entry name" value="GED"/>
</dbReference>
<dbReference type="SUPFAM" id="SSF52540">
    <property type="entry name" value="P-loop containing nucleoside triphosphate hydrolases"/>
    <property type="match status" value="1"/>
</dbReference>
<feature type="compositionally biased region" description="Polar residues" evidence="3">
    <location>
        <begin position="799"/>
        <end position="822"/>
    </location>
</feature>
<dbReference type="GO" id="GO:0016559">
    <property type="term" value="P:peroxisome fission"/>
    <property type="evidence" value="ECO:0007669"/>
    <property type="project" value="TreeGrafter"/>
</dbReference>
<feature type="compositionally biased region" description="Polar residues" evidence="3">
    <location>
        <begin position="779"/>
        <end position="791"/>
    </location>
</feature>
<dbReference type="Gene3D" id="3.40.50.300">
    <property type="entry name" value="P-loop containing nucleotide triphosphate hydrolases"/>
    <property type="match status" value="1"/>
</dbReference>
<dbReference type="GO" id="GO:0016020">
    <property type="term" value="C:membrane"/>
    <property type="evidence" value="ECO:0007669"/>
    <property type="project" value="TreeGrafter"/>
</dbReference>
<feature type="domain" description="GED" evidence="4">
    <location>
        <begin position="618"/>
        <end position="709"/>
    </location>
</feature>
<keyword evidence="2" id="KW-0342">GTP-binding</keyword>
<dbReference type="PRINTS" id="PR00195">
    <property type="entry name" value="DYNAMIN"/>
</dbReference>
<name>A0A9P8VZT2_9HYPO</name>
<dbReference type="Pfam" id="PF02212">
    <property type="entry name" value="GED"/>
    <property type="match status" value="1"/>
</dbReference>
<dbReference type="InterPro" id="IPR027417">
    <property type="entry name" value="P-loop_NTPase"/>
</dbReference>
<evidence type="ECO:0000313" key="6">
    <source>
        <dbReference type="EMBL" id="KAH6886276.1"/>
    </source>
</evidence>
<feature type="compositionally biased region" description="Polar residues" evidence="3">
    <location>
        <begin position="740"/>
        <end position="752"/>
    </location>
</feature>
<evidence type="ECO:0000256" key="3">
    <source>
        <dbReference type="SAM" id="MobiDB-lite"/>
    </source>
</evidence>
<comment type="caution">
    <text evidence="6">The sequence shown here is derived from an EMBL/GenBank/DDBJ whole genome shotgun (WGS) entry which is preliminary data.</text>
</comment>
<organism evidence="6 7">
    <name type="scientific">Thelonectria olida</name>
    <dbReference type="NCBI Taxonomy" id="1576542"/>
    <lineage>
        <taxon>Eukaryota</taxon>
        <taxon>Fungi</taxon>
        <taxon>Dikarya</taxon>
        <taxon>Ascomycota</taxon>
        <taxon>Pezizomycotina</taxon>
        <taxon>Sordariomycetes</taxon>
        <taxon>Hypocreomycetidae</taxon>
        <taxon>Hypocreales</taxon>
        <taxon>Nectriaceae</taxon>
        <taxon>Thelonectria</taxon>
    </lineage>
</organism>
<dbReference type="InterPro" id="IPR030381">
    <property type="entry name" value="G_DYNAMIN_dom"/>
</dbReference>
<dbReference type="OrthoDB" id="415706at2759"/>
<evidence type="ECO:0000259" key="5">
    <source>
        <dbReference type="PROSITE" id="PS51718"/>
    </source>
</evidence>
<dbReference type="GO" id="GO:0005874">
    <property type="term" value="C:microtubule"/>
    <property type="evidence" value="ECO:0007669"/>
    <property type="project" value="TreeGrafter"/>
</dbReference>
<proteinExistence type="predicted"/>
<dbReference type="GO" id="GO:0005525">
    <property type="term" value="F:GTP binding"/>
    <property type="evidence" value="ECO:0007669"/>
    <property type="project" value="InterPro"/>
</dbReference>
<dbReference type="InterPro" id="IPR045063">
    <property type="entry name" value="Dynamin_N"/>
</dbReference>
<protein>
    <submittedName>
        <fullName evidence="6">P-loop containing nucleoside triphosphate hydrolase protein</fullName>
    </submittedName>
</protein>
<dbReference type="CDD" id="cd08771">
    <property type="entry name" value="DLP_1"/>
    <property type="match status" value="1"/>
</dbReference>
<feature type="compositionally biased region" description="Polar residues" evidence="3">
    <location>
        <begin position="715"/>
        <end position="727"/>
    </location>
</feature>
<dbReference type="Pfam" id="PF01031">
    <property type="entry name" value="Dynamin_M"/>
    <property type="match status" value="1"/>
</dbReference>
<keyword evidence="1" id="KW-0547">Nucleotide-binding</keyword>
<feature type="region of interest" description="Disordered" evidence="3">
    <location>
        <begin position="707"/>
        <end position="822"/>
    </location>
</feature>
<dbReference type="SMART" id="SM00053">
    <property type="entry name" value="DYNc"/>
    <property type="match status" value="1"/>
</dbReference>
<dbReference type="InterPro" id="IPR022812">
    <property type="entry name" value="Dynamin"/>
</dbReference>
<feature type="compositionally biased region" description="Low complexity" evidence="3">
    <location>
        <begin position="728"/>
        <end position="739"/>
    </location>
</feature>
<sequence length="822" mass="91719">MNVSIDNAALGQLNTAEARALLTNSLSALGIGRLVNLPQIIVVGGQSSGKSSVLEALTRFRFPVEEGGCTRFATEIILRYAEETRVDISVKFADISKSVKTFQRTSFSENDLPGIVKEARDSMDFSGGNRGFSKDVLRLEIEGPNMHPLTLVDLPGIYQNETEDQTLEGMEIVNETVEGYMKQKNSIILAVIAANTDLANHIALRKVKEHDASRERTIGVITKPDLALPGYDHERTYIRVAQNEESTQRLRLGWHVVRNRAENEPNLAERNAIEDRFFSSGAWNSIPAEDRGVVSLRIKLSRVQFHHIGNALPGVIDEIEKKHEERLAEQARLGKPRSGVSEKRSFLLDVANRFQHLARDGILGHYKDGFFGGMDGEDRKLRAQLRNFNRAFDYVLRTKGSARLIGRHGPLLEEHVVVPSPPHLTQFLQRYPYPFRNPERVAWEVLNAELQAKASINQGSELPGLPNTELAIQLFQTQAEPWERIAKYHLRQVMLTTQAFVDEIFTSIMGPPENNNATEAVLRGCVDPFFRQKETLLQKKLDELLRPYVQGYAFPLDADFHRATSGKSLERLTDLFMDTMQKAHPDIFDEKPKQGLSRQAISSALSRKQNFDGGEFGTERVIDMMQSYYETSRRTFTENVINLAVESCLICDIPNILTPTQVDSMTEKRLKELALEPEDVQSRREHLEKEIEALREGKELCYKYRPRTVTARPSPGSSVQPTPESPLTANSSTSNESATGHSTSPVVWSQHGTPVFRPPSMFGDRSAQGPPTRPAFGTNWGSTASAPAGNNSRGGGLFGSQSASRSFSGPGNPFGTSQRPQE</sequence>
<dbReference type="GO" id="GO:0003924">
    <property type="term" value="F:GTPase activity"/>
    <property type="evidence" value="ECO:0007669"/>
    <property type="project" value="InterPro"/>
</dbReference>
<reference evidence="6 7" key="1">
    <citation type="journal article" date="2021" name="Nat. Commun.">
        <title>Genetic determinants of endophytism in the Arabidopsis root mycobiome.</title>
        <authorList>
            <person name="Mesny F."/>
            <person name="Miyauchi S."/>
            <person name="Thiergart T."/>
            <person name="Pickel B."/>
            <person name="Atanasova L."/>
            <person name="Karlsson M."/>
            <person name="Huettel B."/>
            <person name="Barry K.W."/>
            <person name="Haridas S."/>
            <person name="Chen C."/>
            <person name="Bauer D."/>
            <person name="Andreopoulos W."/>
            <person name="Pangilinan J."/>
            <person name="LaButti K."/>
            <person name="Riley R."/>
            <person name="Lipzen A."/>
            <person name="Clum A."/>
            <person name="Drula E."/>
            <person name="Henrissat B."/>
            <person name="Kohler A."/>
            <person name="Grigoriev I.V."/>
            <person name="Martin F.M."/>
            <person name="Hacquard S."/>
        </authorList>
    </citation>
    <scope>NUCLEOTIDE SEQUENCE [LARGE SCALE GENOMIC DNA]</scope>
    <source>
        <strain evidence="6 7">MPI-CAGE-CH-0241</strain>
    </source>
</reference>
<dbReference type="InterPro" id="IPR001401">
    <property type="entry name" value="Dynamin_GTPase"/>
</dbReference>
<evidence type="ECO:0000313" key="7">
    <source>
        <dbReference type="Proteomes" id="UP000777438"/>
    </source>
</evidence>
<dbReference type="PROSITE" id="PS51718">
    <property type="entry name" value="G_DYNAMIN_2"/>
    <property type="match status" value="1"/>
</dbReference>
<keyword evidence="7" id="KW-1185">Reference proteome</keyword>
<dbReference type="EMBL" id="JAGPYM010000016">
    <property type="protein sequence ID" value="KAH6886276.1"/>
    <property type="molecule type" value="Genomic_DNA"/>
</dbReference>
<dbReference type="Proteomes" id="UP000777438">
    <property type="component" value="Unassembled WGS sequence"/>
</dbReference>
<keyword evidence="6" id="KW-0378">Hydrolase</keyword>
<evidence type="ECO:0000256" key="2">
    <source>
        <dbReference type="ARBA" id="ARBA00023134"/>
    </source>
</evidence>